<dbReference type="GeneID" id="19174189"/>
<dbReference type="EMBL" id="AMGY01000011">
    <property type="protein sequence ID" value="EXJ76951.1"/>
    <property type="molecule type" value="Genomic_DNA"/>
</dbReference>
<gene>
    <name evidence="2" type="ORF">A1O3_10108</name>
</gene>
<accession>W9XJ12</accession>
<protein>
    <submittedName>
        <fullName evidence="2">Uncharacterized protein</fullName>
    </submittedName>
</protein>
<evidence type="ECO:0000313" key="2">
    <source>
        <dbReference type="EMBL" id="EXJ76951.1"/>
    </source>
</evidence>
<proteinExistence type="predicted"/>
<evidence type="ECO:0000313" key="3">
    <source>
        <dbReference type="Proteomes" id="UP000019478"/>
    </source>
</evidence>
<dbReference type="AlphaFoldDB" id="W9XJ12"/>
<feature type="region of interest" description="Disordered" evidence="1">
    <location>
        <begin position="360"/>
        <end position="417"/>
    </location>
</feature>
<feature type="compositionally biased region" description="Acidic residues" evidence="1">
    <location>
        <begin position="363"/>
        <end position="417"/>
    </location>
</feature>
<comment type="caution">
    <text evidence="2">The sequence shown here is derived from an EMBL/GenBank/DDBJ whole genome shotgun (WGS) entry which is preliminary data.</text>
</comment>
<dbReference type="RefSeq" id="XP_007738389.1">
    <property type="nucleotide sequence ID" value="XM_007740199.1"/>
</dbReference>
<dbReference type="HOGENOM" id="CLU_658884_0_0_1"/>
<evidence type="ECO:0000256" key="1">
    <source>
        <dbReference type="SAM" id="MobiDB-lite"/>
    </source>
</evidence>
<keyword evidence="3" id="KW-1185">Reference proteome</keyword>
<sequence>MSYTTEFQVVANALGEYTECHICDHEFLREANGSHPCDCEGKDPECDFCDQAFLWIANASHLCDCEPESEPCDCEEGHFTYCDCDANIEHHICPRSGPFVPNWGLEGQLIAVWKPTPGNVAMVTDDTIKNMEAAVAQSPLYCPLFHSLSLEIRQMIWEEVMATTATVNLMPFRLCPHVDGLQVKCLFPDDSETTDDSSASLLLVSKMVQMEVLGVLLSKKVVRVFNDHEPLPEPMNESARGGTRLKKIGFGYMGPAGWDVLMSTFRPFCHRIQQMKLYTFRDAGFFDTRLLSRELVQSIKDGHATVRKVKKDGHVTEFRLCPQSRLIKLDLVSIFSSLQSLEIELTDFRWSDARRIMPRYPPEEDFVDESESEEDESSEDEAEDTDEDDEEEDEDADEDGEEGDEEVKDDEDQVDEE</sequence>
<dbReference type="OrthoDB" id="10613406at2759"/>
<reference evidence="2 3" key="1">
    <citation type="submission" date="2013-03" db="EMBL/GenBank/DDBJ databases">
        <title>The Genome Sequence of Capronia epimyces CBS 606.96.</title>
        <authorList>
            <consortium name="The Broad Institute Genomics Platform"/>
            <person name="Cuomo C."/>
            <person name="de Hoog S."/>
            <person name="Gorbushina A."/>
            <person name="Walker B."/>
            <person name="Young S.K."/>
            <person name="Zeng Q."/>
            <person name="Gargeya S."/>
            <person name="Fitzgerald M."/>
            <person name="Haas B."/>
            <person name="Abouelleil A."/>
            <person name="Allen A.W."/>
            <person name="Alvarado L."/>
            <person name="Arachchi H.M."/>
            <person name="Berlin A.M."/>
            <person name="Chapman S.B."/>
            <person name="Gainer-Dewar J."/>
            <person name="Goldberg J."/>
            <person name="Griggs A."/>
            <person name="Gujja S."/>
            <person name="Hansen M."/>
            <person name="Howarth C."/>
            <person name="Imamovic A."/>
            <person name="Ireland A."/>
            <person name="Larimer J."/>
            <person name="McCowan C."/>
            <person name="Murphy C."/>
            <person name="Pearson M."/>
            <person name="Poon T.W."/>
            <person name="Priest M."/>
            <person name="Roberts A."/>
            <person name="Saif S."/>
            <person name="Shea T."/>
            <person name="Sisk P."/>
            <person name="Sykes S."/>
            <person name="Wortman J."/>
            <person name="Nusbaum C."/>
            <person name="Birren B."/>
        </authorList>
    </citation>
    <scope>NUCLEOTIDE SEQUENCE [LARGE SCALE GENOMIC DNA]</scope>
    <source>
        <strain evidence="2 3">CBS 606.96</strain>
    </source>
</reference>
<organism evidence="2 3">
    <name type="scientific">Capronia epimyces CBS 606.96</name>
    <dbReference type="NCBI Taxonomy" id="1182542"/>
    <lineage>
        <taxon>Eukaryota</taxon>
        <taxon>Fungi</taxon>
        <taxon>Dikarya</taxon>
        <taxon>Ascomycota</taxon>
        <taxon>Pezizomycotina</taxon>
        <taxon>Eurotiomycetes</taxon>
        <taxon>Chaetothyriomycetidae</taxon>
        <taxon>Chaetothyriales</taxon>
        <taxon>Herpotrichiellaceae</taxon>
        <taxon>Capronia</taxon>
    </lineage>
</organism>
<name>W9XJ12_9EURO</name>
<dbReference type="Proteomes" id="UP000019478">
    <property type="component" value="Unassembled WGS sequence"/>
</dbReference>